<comment type="similarity">
    <text evidence="5">Belongs to the SepF family.</text>
</comment>
<evidence type="ECO:0000256" key="2">
    <source>
        <dbReference type="ARBA" id="ARBA00023210"/>
    </source>
</evidence>
<name>A0A1Y4MZQ0_9FIRM</name>
<dbReference type="AlphaFoldDB" id="A0A1Y4MZQ0"/>
<keyword evidence="1 5" id="KW-0132">Cell division</keyword>
<dbReference type="EMBL" id="NFKP01000016">
    <property type="protein sequence ID" value="OUP68581.1"/>
    <property type="molecule type" value="Genomic_DNA"/>
</dbReference>
<dbReference type="PANTHER" id="PTHR35798">
    <property type="entry name" value="CELL DIVISION PROTEIN SEPF"/>
    <property type="match status" value="1"/>
</dbReference>
<evidence type="ECO:0000256" key="6">
    <source>
        <dbReference type="SAM" id="MobiDB-lite"/>
    </source>
</evidence>
<protein>
    <recommendedName>
        <fullName evidence="5">Cell division protein SepF</fullName>
    </recommendedName>
</protein>
<proteinExistence type="inferred from homology"/>
<sequence length="160" mass="17873">MARPSESEGVVSVGIMDKFKNFIGIPEDEYYDDEDVDFISSDNGRGDMREDPPSHSEKRGNKVVNIHATTQLQVVLVKPERFEDASAVADHLNDKRTVVLNLESTNKDVSRRLIDFLSGVAYANNGQIKRVANSTYIITPYNVDIMGDLLDELESSGVFF</sequence>
<feature type="region of interest" description="Disordered" evidence="6">
    <location>
        <begin position="36"/>
        <end position="60"/>
    </location>
</feature>
<comment type="subunit">
    <text evidence="5">Homodimer. Interacts with FtsZ.</text>
</comment>
<evidence type="ECO:0000256" key="5">
    <source>
        <dbReference type="HAMAP-Rule" id="MF_01197"/>
    </source>
</evidence>
<keyword evidence="2 5" id="KW-0717">Septation</keyword>
<feature type="compositionally biased region" description="Basic and acidic residues" evidence="6">
    <location>
        <begin position="44"/>
        <end position="60"/>
    </location>
</feature>
<evidence type="ECO:0000313" key="7">
    <source>
        <dbReference type="EMBL" id="OUP68581.1"/>
    </source>
</evidence>
<reference evidence="8" key="1">
    <citation type="submission" date="2017-04" db="EMBL/GenBank/DDBJ databases">
        <title>Function of individual gut microbiota members based on whole genome sequencing of pure cultures obtained from chicken caecum.</title>
        <authorList>
            <person name="Medvecky M."/>
            <person name="Cejkova D."/>
            <person name="Polansky O."/>
            <person name="Karasova D."/>
            <person name="Kubasova T."/>
            <person name="Cizek A."/>
            <person name="Rychlik I."/>
        </authorList>
    </citation>
    <scope>NUCLEOTIDE SEQUENCE [LARGE SCALE GENOMIC DNA]</scope>
    <source>
        <strain evidence="8">An175</strain>
    </source>
</reference>
<evidence type="ECO:0000256" key="4">
    <source>
        <dbReference type="ARBA" id="ARBA00044936"/>
    </source>
</evidence>
<dbReference type="InterPro" id="IPR038594">
    <property type="entry name" value="SepF-like_sf"/>
</dbReference>
<evidence type="ECO:0000256" key="1">
    <source>
        <dbReference type="ARBA" id="ARBA00022618"/>
    </source>
</evidence>
<organism evidence="7 8">
    <name type="scientific">Anaerotruncus colihominis</name>
    <dbReference type="NCBI Taxonomy" id="169435"/>
    <lineage>
        <taxon>Bacteria</taxon>
        <taxon>Bacillati</taxon>
        <taxon>Bacillota</taxon>
        <taxon>Clostridia</taxon>
        <taxon>Eubacteriales</taxon>
        <taxon>Oscillospiraceae</taxon>
        <taxon>Anaerotruncus</taxon>
    </lineage>
</organism>
<evidence type="ECO:0000256" key="3">
    <source>
        <dbReference type="ARBA" id="ARBA00023306"/>
    </source>
</evidence>
<dbReference type="Pfam" id="PF04472">
    <property type="entry name" value="SepF"/>
    <property type="match status" value="1"/>
</dbReference>
<dbReference type="HAMAP" id="MF_01197">
    <property type="entry name" value="SepF"/>
    <property type="match status" value="1"/>
</dbReference>
<comment type="caution">
    <text evidence="7">The sequence shown here is derived from an EMBL/GenBank/DDBJ whole genome shotgun (WGS) entry which is preliminary data.</text>
</comment>
<dbReference type="InterPro" id="IPR007561">
    <property type="entry name" value="Cell_div_SepF/SepF-rel"/>
</dbReference>
<dbReference type="Proteomes" id="UP000196386">
    <property type="component" value="Unassembled WGS sequence"/>
</dbReference>
<dbReference type="GO" id="GO:0000917">
    <property type="term" value="P:division septum assembly"/>
    <property type="evidence" value="ECO:0007669"/>
    <property type="project" value="UniProtKB-KW"/>
</dbReference>
<dbReference type="Gene3D" id="3.30.110.150">
    <property type="entry name" value="SepF-like protein"/>
    <property type="match status" value="1"/>
</dbReference>
<gene>
    <name evidence="5" type="primary">sepF</name>
    <name evidence="7" type="ORF">B5F11_12550</name>
</gene>
<keyword evidence="3 5" id="KW-0131">Cell cycle</keyword>
<dbReference type="PANTHER" id="PTHR35798:SF1">
    <property type="entry name" value="CELL DIVISION PROTEIN SEPF"/>
    <property type="match status" value="1"/>
</dbReference>
<dbReference type="GO" id="GO:0043093">
    <property type="term" value="P:FtsZ-dependent cytokinesis"/>
    <property type="evidence" value="ECO:0007669"/>
    <property type="project" value="UniProtKB-UniRule"/>
</dbReference>
<comment type="subcellular location">
    <subcellularLocation>
        <location evidence="5">Cytoplasm</location>
    </subcellularLocation>
    <text evidence="5">Localizes to the division site, in a FtsZ-dependent manner.</text>
</comment>
<comment type="function">
    <text evidence="4 5">Cell division protein that is part of the divisome complex and is recruited early to the Z-ring. Probably stimulates Z-ring formation, perhaps through the cross-linking of FtsZ protofilaments. Its function overlaps with FtsA.</text>
</comment>
<dbReference type="InterPro" id="IPR023052">
    <property type="entry name" value="Cell_div_SepF"/>
</dbReference>
<keyword evidence="5" id="KW-0963">Cytoplasm</keyword>
<accession>A0A1Y4MZQ0</accession>
<evidence type="ECO:0000313" key="8">
    <source>
        <dbReference type="Proteomes" id="UP000196386"/>
    </source>
</evidence>
<dbReference type="GO" id="GO:0005737">
    <property type="term" value="C:cytoplasm"/>
    <property type="evidence" value="ECO:0007669"/>
    <property type="project" value="UniProtKB-SubCell"/>
</dbReference>